<keyword evidence="7" id="KW-1133">Transmembrane helix</keyword>
<evidence type="ECO:0000256" key="1">
    <source>
        <dbReference type="ARBA" id="ARBA00022670"/>
    </source>
</evidence>
<evidence type="ECO:0000313" key="10">
    <source>
        <dbReference type="EMBL" id="MBP1930285.1"/>
    </source>
</evidence>
<evidence type="ECO:0000256" key="7">
    <source>
        <dbReference type="SAM" id="Phobius"/>
    </source>
</evidence>
<keyword evidence="3 6" id="KW-0378">Hydrolase</keyword>
<dbReference type="PANTHER" id="PTHR10120">
    <property type="entry name" value="CAAX PRENYL PROTEASE 1"/>
    <property type="match status" value="1"/>
</dbReference>
<proteinExistence type="inferred from homology"/>
<dbReference type="Gene3D" id="3.30.2010.10">
    <property type="entry name" value="Metalloproteases ('zincins'), catalytic domain"/>
    <property type="match status" value="1"/>
</dbReference>
<organism evidence="10 11">
    <name type="scientific">Ammoniphilus resinae</name>
    <dbReference type="NCBI Taxonomy" id="861532"/>
    <lineage>
        <taxon>Bacteria</taxon>
        <taxon>Bacillati</taxon>
        <taxon>Bacillota</taxon>
        <taxon>Bacilli</taxon>
        <taxon>Bacillales</taxon>
        <taxon>Paenibacillaceae</taxon>
        <taxon>Aneurinibacillus group</taxon>
        <taxon>Ammoniphilus</taxon>
    </lineage>
</organism>
<feature type="domain" description="CAAX prenyl protease 1 N-terminal" evidence="9">
    <location>
        <begin position="38"/>
        <end position="203"/>
    </location>
</feature>
<feature type="transmembrane region" description="Helical" evidence="7">
    <location>
        <begin position="62"/>
        <end position="87"/>
    </location>
</feature>
<dbReference type="Pfam" id="PF01435">
    <property type="entry name" value="Peptidase_M48"/>
    <property type="match status" value="1"/>
</dbReference>
<comment type="caution">
    <text evidence="10">The sequence shown here is derived from an EMBL/GenBank/DDBJ whole genome shotgun (WGS) entry which is preliminary data.</text>
</comment>
<feature type="domain" description="Peptidase M48" evidence="8">
    <location>
        <begin position="206"/>
        <end position="412"/>
    </location>
</feature>
<protein>
    <submittedName>
        <fullName evidence="10">Zn-dependent protease with chaperone function</fullName>
    </submittedName>
</protein>
<feature type="transmembrane region" description="Helical" evidence="7">
    <location>
        <begin position="5"/>
        <end position="24"/>
    </location>
</feature>
<dbReference type="GO" id="GO:0008233">
    <property type="term" value="F:peptidase activity"/>
    <property type="evidence" value="ECO:0007669"/>
    <property type="project" value="UniProtKB-KW"/>
</dbReference>
<keyword evidence="4 6" id="KW-0862">Zinc</keyword>
<evidence type="ECO:0000313" key="11">
    <source>
        <dbReference type="Proteomes" id="UP001519343"/>
    </source>
</evidence>
<feature type="transmembrane region" description="Helical" evidence="7">
    <location>
        <begin position="174"/>
        <end position="196"/>
    </location>
</feature>
<evidence type="ECO:0000259" key="8">
    <source>
        <dbReference type="Pfam" id="PF01435"/>
    </source>
</evidence>
<dbReference type="Pfam" id="PF16491">
    <property type="entry name" value="Peptidase_M48_N"/>
    <property type="match status" value="1"/>
</dbReference>
<feature type="transmembrane region" description="Helical" evidence="7">
    <location>
        <begin position="148"/>
        <end position="167"/>
    </location>
</feature>
<dbReference type="Proteomes" id="UP001519343">
    <property type="component" value="Unassembled WGS sequence"/>
</dbReference>
<keyword evidence="2" id="KW-0479">Metal-binding</keyword>
<sequence>MRKFYLIFTALFIIYSVAIGIYLLTTPSSLPPDLKGSPADPTTFMSPEQVEQAYAFSRIKNILFFIGGPLEWAIYLLILGLGLSAKFRDVVESVIKGSFWRVALFVLLLTFTTTLLQFPLDYYAFHLKHVYGISNETFNSWMTDNIKGFWVSAVLTIPIVWLLYLVIRKSPKRWWLWCWLGSIPLSLFFMFIQPVVLDPIYHKFTPLQDQQLKKEILDLAAEAHIPTEKVYQVDMSRKTNALNAYVNGIGSNTRIVLWDTTLQKLKKDEILFIMAHEMGHYTLHHMAWLFLGSIFMVLAALLVVYYLLRWTVRSCGKYWGIHQVTDLASLPVILLILSVLSFITMPIQNTVSRQYEHAADVYAMQLRNDPDVAIRTFQKLAVEGLSEVNPPALVKYALYGHPTLHERILYVKNYSK</sequence>
<evidence type="ECO:0000256" key="3">
    <source>
        <dbReference type="ARBA" id="ARBA00022801"/>
    </source>
</evidence>
<feature type="transmembrane region" description="Helical" evidence="7">
    <location>
        <begin position="99"/>
        <end position="118"/>
    </location>
</feature>
<comment type="cofactor">
    <cofactor evidence="6">
        <name>Zn(2+)</name>
        <dbReference type="ChEBI" id="CHEBI:29105"/>
    </cofactor>
    <text evidence="6">Binds 1 zinc ion per subunit.</text>
</comment>
<comment type="similarity">
    <text evidence="6">Belongs to the peptidase M48 family.</text>
</comment>
<evidence type="ECO:0000259" key="9">
    <source>
        <dbReference type="Pfam" id="PF16491"/>
    </source>
</evidence>
<dbReference type="InterPro" id="IPR027057">
    <property type="entry name" value="CAXX_Prtase_1"/>
</dbReference>
<feature type="transmembrane region" description="Helical" evidence="7">
    <location>
        <begin position="328"/>
        <end position="347"/>
    </location>
</feature>
<keyword evidence="7" id="KW-0472">Membrane</keyword>
<evidence type="ECO:0000256" key="6">
    <source>
        <dbReference type="RuleBase" id="RU003983"/>
    </source>
</evidence>
<dbReference type="CDD" id="cd07343">
    <property type="entry name" value="M48A_Zmpste24p_like"/>
    <property type="match status" value="1"/>
</dbReference>
<evidence type="ECO:0000256" key="4">
    <source>
        <dbReference type="ARBA" id="ARBA00022833"/>
    </source>
</evidence>
<dbReference type="GO" id="GO:0006508">
    <property type="term" value="P:proteolysis"/>
    <property type="evidence" value="ECO:0007669"/>
    <property type="project" value="UniProtKB-KW"/>
</dbReference>
<evidence type="ECO:0000256" key="2">
    <source>
        <dbReference type="ARBA" id="ARBA00022723"/>
    </source>
</evidence>
<dbReference type="EMBL" id="JAGGKT010000001">
    <property type="protein sequence ID" value="MBP1930285.1"/>
    <property type="molecule type" value="Genomic_DNA"/>
</dbReference>
<keyword evidence="5 6" id="KW-0482">Metalloprotease</keyword>
<dbReference type="RefSeq" id="WP_209808174.1">
    <property type="nucleotide sequence ID" value="NZ_JAGGKT010000001.1"/>
</dbReference>
<keyword evidence="1 6" id="KW-0645">Protease</keyword>
<dbReference type="InterPro" id="IPR032456">
    <property type="entry name" value="Peptidase_M48_N"/>
</dbReference>
<keyword evidence="11" id="KW-1185">Reference proteome</keyword>
<name>A0ABS4GJ54_9BACL</name>
<dbReference type="InterPro" id="IPR001915">
    <property type="entry name" value="Peptidase_M48"/>
</dbReference>
<accession>A0ABS4GJ54</accession>
<keyword evidence="7" id="KW-0812">Transmembrane</keyword>
<reference evidence="10 11" key="1">
    <citation type="submission" date="2021-03" db="EMBL/GenBank/DDBJ databases">
        <title>Genomic Encyclopedia of Type Strains, Phase IV (KMG-IV): sequencing the most valuable type-strain genomes for metagenomic binning, comparative biology and taxonomic classification.</title>
        <authorList>
            <person name="Goeker M."/>
        </authorList>
    </citation>
    <scope>NUCLEOTIDE SEQUENCE [LARGE SCALE GENOMIC DNA]</scope>
    <source>
        <strain evidence="10 11">DSM 24738</strain>
    </source>
</reference>
<feature type="transmembrane region" description="Helical" evidence="7">
    <location>
        <begin position="286"/>
        <end position="308"/>
    </location>
</feature>
<evidence type="ECO:0000256" key="5">
    <source>
        <dbReference type="ARBA" id="ARBA00023049"/>
    </source>
</evidence>
<gene>
    <name evidence="10" type="ORF">J2Z37_000272</name>
</gene>